<dbReference type="Pfam" id="PF03706">
    <property type="entry name" value="LPG_synthase_TM"/>
    <property type="match status" value="1"/>
</dbReference>
<feature type="transmembrane region" description="Helical" evidence="6">
    <location>
        <begin position="79"/>
        <end position="99"/>
    </location>
</feature>
<evidence type="ECO:0000256" key="1">
    <source>
        <dbReference type="ARBA" id="ARBA00004651"/>
    </source>
</evidence>
<feature type="transmembrane region" description="Helical" evidence="6">
    <location>
        <begin position="163"/>
        <end position="184"/>
    </location>
</feature>
<organism evidence="7 8">
    <name type="scientific">Methylomonas methanica</name>
    <dbReference type="NCBI Taxonomy" id="421"/>
    <lineage>
        <taxon>Bacteria</taxon>
        <taxon>Pseudomonadati</taxon>
        <taxon>Pseudomonadota</taxon>
        <taxon>Gammaproteobacteria</taxon>
        <taxon>Methylococcales</taxon>
        <taxon>Methylococcaceae</taxon>
        <taxon>Methylomonas</taxon>
    </lineage>
</organism>
<dbReference type="AlphaFoldDB" id="A0A177MNY6"/>
<evidence type="ECO:0000256" key="3">
    <source>
        <dbReference type="ARBA" id="ARBA00022692"/>
    </source>
</evidence>
<dbReference type="PANTHER" id="PTHR39087">
    <property type="entry name" value="UPF0104 MEMBRANE PROTEIN MJ1595"/>
    <property type="match status" value="1"/>
</dbReference>
<keyword evidence="5 6" id="KW-0472">Membrane</keyword>
<comment type="subcellular location">
    <subcellularLocation>
        <location evidence="1">Cell membrane</location>
        <topology evidence="1">Multi-pass membrane protein</topology>
    </subcellularLocation>
</comment>
<keyword evidence="3 6" id="KW-0812">Transmembrane</keyword>
<dbReference type="EMBL" id="LUUG01000052">
    <property type="protein sequence ID" value="OAI07104.1"/>
    <property type="molecule type" value="Genomic_DNA"/>
</dbReference>
<sequence>MVCSVSLWLGITLRAMRWRIIAGFTRSEQHKFSRATTLGVLSNLIFPGRAGEVVRVITLAKMTKTTIASPLASAMIDRLIDVFVLMGCAALLYLLFPVSDVLEKWVTTLFLTSVIVTLGIVMYARSSGFMDIFFTKLVKRLLRRWPIKLEVFLTELRTELRHLVTGWLSIELVLIAFLILFADYGAISVLLRAFNLSLPLEAPLLLWVFFSAGSALPSAPGYVGVYQVAAVWALSLFTVSAPTAVAVATVLQIATLLVAFVMAGSSAWAFLRPTNIS</sequence>
<feature type="transmembrane region" description="Helical" evidence="6">
    <location>
        <begin position="105"/>
        <end position="124"/>
    </location>
</feature>
<dbReference type="GO" id="GO:0005886">
    <property type="term" value="C:plasma membrane"/>
    <property type="evidence" value="ECO:0007669"/>
    <property type="project" value="UniProtKB-SubCell"/>
</dbReference>
<dbReference type="NCBIfam" id="TIGR00374">
    <property type="entry name" value="flippase-like domain"/>
    <property type="match status" value="1"/>
</dbReference>
<keyword evidence="4 6" id="KW-1133">Transmembrane helix</keyword>
<evidence type="ECO:0000256" key="5">
    <source>
        <dbReference type="ARBA" id="ARBA00023136"/>
    </source>
</evidence>
<evidence type="ECO:0000256" key="2">
    <source>
        <dbReference type="ARBA" id="ARBA00022475"/>
    </source>
</evidence>
<accession>A0A177MNY6</accession>
<proteinExistence type="predicted"/>
<dbReference type="PANTHER" id="PTHR39087:SF2">
    <property type="entry name" value="UPF0104 MEMBRANE PROTEIN MJ1595"/>
    <property type="match status" value="1"/>
</dbReference>
<dbReference type="InterPro" id="IPR022791">
    <property type="entry name" value="L-PG_synthase/AglD"/>
</dbReference>
<gene>
    <name evidence="7" type="ORF">A1332_09520</name>
</gene>
<dbReference type="Proteomes" id="UP000078090">
    <property type="component" value="Unassembled WGS sequence"/>
</dbReference>
<keyword evidence="2" id="KW-1003">Cell membrane</keyword>
<evidence type="ECO:0000313" key="7">
    <source>
        <dbReference type="EMBL" id="OAI07104.1"/>
    </source>
</evidence>
<protein>
    <recommendedName>
        <fullName evidence="9">Lysylphosphatidylglycerol synthase-like protein</fullName>
    </recommendedName>
</protein>
<evidence type="ECO:0000313" key="8">
    <source>
        <dbReference type="Proteomes" id="UP000078090"/>
    </source>
</evidence>
<evidence type="ECO:0008006" key="9">
    <source>
        <dbReference type="Google" id="ProtNLM"/>
    </source>
</evidence>
<reference evidence="7 8" key="1">
    <citation type="submission" date="2016-03" db="EMBL/GenBank/DDBJ databases">
        <authorList>
            <person name="Ploux O."/>
        </authorList>
    </citation>
    <scope>NUCLEOTIDE SEQUENCE [LARGE SCALE GENOMIC DNA]</scope>
    <source>
        <strain evidence="7 8">R-45363</strain>
    </source>
</reference>
<name>A0A177MNY6_METMH</name>
<evidence type="ECO:0000256" key="6">
    <source>
        <dbReference type="SAM" id="Phobius"/>
    </source>
</evidence>
<evidence type="ECO:0000256" key="4">
    <source>
        <dbReference type="ARBA" id="ARBA00022989"/>
    </source>
</evidence>
<comment type="caution">
    <text evidence="7">The sequence shown here is derived from an EMBL/GenBank/DDBJ whole genome shotgun (WGS) entry which is preliminary data.</text>
</comment>
<feature type="transmembrane region" description="Helical" evidence="6">
    <location>
        <begin position="204"/>
        <end position="223"/>
    </location>
</feature>